<keyword evidence="9" id="KW-1185">Reference proteome</keyword>
<evidence type="ECO:0000313" key="9">
    <source>
        <dbReference type="Proteomes" id="UP000601099"/>
    </source>
</evidence>
<dbReference type="SUPFAM" id="SSF56935">
    <property type="entry name" value="Porins"/>
    <property type="match status" value="1"/>
</dbReference>
<evidence type="ECO:0000256" key="7">
    <source>
        <dbReference type="ARBA" id="ARBA00023237"/>
    </source>
</evidence>
<gene>
    <name evidence="8" type="ORF">I5L79_03490</name>
</gene>
<dbReference type="RefSeq" id="WP_196953649.1">
    <property type="nucleotide sequence ID" value="NZ_JADWYK010000002.1"/>
</dbReference>
<dbReference type="Pfam" id="PF03349">
    <property type="entry name" value="Toluene_X"/>
    <property type="match status" value="1"/>
</dbReference>
<evidence type="ECO:0000256" key="1">
    <source>
        <dbReference type="ARBA" id="ARBA00004571"/>
    </source>
</evidence>
<comment type="subcellular location">
    <subcellularLocation>
        <location evidence="1">Cell outer membrane</location>
        <topology evidence="1">Multi-pass membrane protein</topology>
    </subcellularLocation>
</comment>
<organism evidence="8 9">
    <name type="scientific">Hymenobacter guriensis</name>
    <dbReference type="NCBI Taxonomy" id="2793065"/>
    <lineage>
        <taxon>Bacteria</taxon>
        <taxon>Pseudomonadati</taxon>
        <taxon>Bacteroidota</taxon>
        <taxon>Cytophagia</taxon>
        <taxon>Cytophagales</taxon>
        <taxon>Hymenobacteraceae</taxon>
        <taxon>Hymenobacter</taxon>
    </lineage>
</organism>
<keyword evidence="6" id="KW-0472">Membrane</keyword>
<dbReference type="Gene3D" id="2.40.160.60">
    <property type="entry name" value="Outer membrane protein transport protein (OMPP1/FadL/TodX)"/>
    <property type="match status" value="1"/>
</dbReference>
<keyword evidence="3" id="KW-1134">Transmembrane beta strand</keyword>
<keyword evidence="5" id="KW-0732">Signal</keyword>
<evidence type="ECO:0000256" key="6">
    <source>
        <dbReference type="ARBA" id="ARBA00023136"/>
    </source>
</evidence>
<proteinExistence type="inferred from homology"/>
<evidence type="ECO:0000256" key="2">
    <source>
        <dbReference type="ARBA" id="ARBA00008163"/>
    </source>
</evidence>
<reference evidence="8 9" key="1">
    <citation type="submission" date="2020-11" db="EMBL/GenBank/DDBJ databases">
        <title>Hymenobacter sp.</title>
        <authorList>
            <person name="Kim M.K."/>
        </authorList>
    </citation>
    <scope>NUCLEOTIDE SEQUENCE [LARGE SCALE GENOMIC DNA]</scope>
    <source>
        <strain evidence="8 9">BT594</strain>
    </source>
</reference>
<evidence type="ECO:0000256" key="3">
    <source>
        <dbReference type="ARBA" id="ARBA00022452"/>
    </source>
</evidence>
<name>A0ABS0KXK2_9BACT</name>
<evidence type="ECO:0000256" key="4">
    <source>
        <dbReference type="ARBA" id="ARBA00022692"/>
    </source>
</evidence>
<dbReference type="Proteomes" id="UP000601099">
    <property type="component" value="Unassembled WGS sequence"/>
</dbReference>
<dbReference type="PANTHER" id="PTHR35093:SF8">
    <property type="entry name" value="OUTER MEMBRANE PROTEIN NMB0088-RELATED"/>
    <property type="match status" value="1"/>
</dbReference>
<dbReference type="EMBL" id="JADWYK010000002">
    <property type="protein sequence ID" value="MBG8552592.1"/>
    <property type="molecule type" value="Genomic_DNA"/>
</dbReference>
<accession>A0ABS0KXK2</accession>
<evidence type="ECO:0000256" key="5">
    <source>
        <dbReference type="ARBA" id="ARBA00022729"/>
    </source>
</evidence>
<sequence length="399" mass="42550">MLAPAAVAGGFETGPQGARILGLGGAATALAYHPAAAYYNPGALGMRDSLTRISVGGMALARRTSFLSTDTQRKTYQDLTPVASGYLFASHYFGKGITGGLSVTTPFGYTTKWPTSWEGRSVVQESSLYTVQVQPTVAVAISENFSVGAGAMLTHGSVRQLRALGQYDAFDADAEYEGSANGAGFNVGLYGRSSEDLSFGISYRSGVRLKVTDGTATFRNVPAADASRFTNSQNVATDIYLPGTLSVGLANQITPKLNVLFDFTLTNWTKTDSATFRFANNQAARSSQPRRYEDAMAFKIGGEYQLDAKTALRLGVLYDESPVRDEYVAPDLPDGNKLAASLGVSFAMADKLNLDLAYQFGALSNRKARANQSQDQVSNIAGTYRTFVHTAAVGLSYSF</sequence>
<keyword evidence="7" id="KW-0998">Cell outer membrane</keyword>
<comment type="similarity">
    <text evidence="2">Belongs to the OmpP1/FadL family.</text>
</comment>
<evidence type="ECO:0000313" key="8">
    <source>
        <dbReference type="EMBL" id="MBG8552592.1"/>
    </source>
</evidence>
<dbReference type="InterPro" id="IPR005017">
    <property type="entry name" value="OMPP1/FadL/TodX"/>
</dbReference>
<comment type="caution">
    <text evidence="8">The sequence shown here is derived from an EMBL/GenBank/DDBJ whole genome shotgun (WGS) entry which is preliminary data.</text>
</comment>
<dbReference type="PANTHER" id="PTHR35093">
    <property type="entry name" value="OUTER MEMBRANE PROTEIN NMB0088-RELATED"/>
    <property type="match status" value="1"/>
</dbReference>
<protein>
    <submittedName>
        <fullName evidence="8">Outer membrane protein transport protein</fullName>
    </submittedName>
</protein>
<keyword evidence="4" id="KW-0812">Transmembrane</keyword>